<proteinExistence type="predicted"/>
<protein>
    <submittedName>
        <fullName evidence="3">Uncharacterized protein</fullName>
    </submittedName>
</protein>
<dbReference type="Proteomes" id="UP000076722">
    <property type="component" value="Unassembled WGS sequence"/>
</dbReference>
<sequence>MPIVEHLRARSPQNQVVTTTIFTGPSQTAPTQSSGTPIPLGAIIGGTVAGATLAVIAVLCWIWWGRSIKRQQQQRRAQLKGQTYARPVITHGRSSTSSRGSASKLPLNPIAPVPPAWATASERRVSFAAAANELTDAHEPASAPPSTPADPLSAKRSPPRDGTGQPATLRKGSGGSPDEPLGKQRRSYQPQRPSPLALSAMNSSSPPPLPNSHPSADLTTHTVPNPSRNGNGRLPISESHLSVPSQSASAPRSAASRGQRAIGEPARTSFLTATSASVYSDNSEPIGLAYGGEDYDDDVPSVNAVPVHR</sequence>
<keyword evidence="4" id="KW-1185">Reference proteome</keyword>
<keyword evidence="2" id="KW-1133">Transmembrane helix</keyword>
<feature type="transmembrane region" description="Helical" evidence="2">
    <location>
        <begin position="40"/>
        <end position="64"/>
    </location>
</feature>
<accession>A0A165AN44</accession>
<organism evidence="3 4">
    <name type="scientific">Sistotremastrum niveocremeum HHB9708</name>
    <dbReference type="NCBI Taxonomy" id="1314777"/>
    <lineage>
        <taxon>Eukaryota</taxon>
        <taxon>Fungi</taxon>
        <taxon>Dikarya</taxon>
        <taxon>Basidiomycota</taxon>
        <taxon>Agaricomycotina</taxon>
        <taxon>Agaricomycetes</taxon>
        <taxon>Sistotremastrales</taxon>
        <taxon>Sistotremastraceae</taxon>
        <taxon>Sertulicium</taxon>
        <taxon>Sertulicium niveocremeum</taxon>
    </lineage>
</organism>
<feature type="region of interest" description="Disordered" evidence="1">
    <location>
        <begin position="135"/>
        <end position="309"/>
    </location>
</feature>
<gene>
    <name evidence="3" type="ORF">SISNIDRAFT_462149</name>
</gene>
<keyword evidence="2" id="KW-0812">Transmembrane</keyword>
<evidence type="ECO:0000256" key="2">
    <source>
        <dbReference type="SAM" id="Phobius"/>
    </source>
</evidence>
<evidence type="ECO:0000313" key="3">
    <source>
        <dbReference type="EMBL" id="KZS99321.1"/>
    </source>
</evidence>
<feature type="compositionally biased region" description="Polar residues" evidence="1">
    <location>
        <begin position="217"/>
        <end position="230"/>
    </location>
</feature>
<dbReference type="EMBL" id="KV419394">
    <property type="protein sequence ID" value="KZS99321.1"/>
    <property type="molecule type" value="Genomic_DNA"/>
</dbReference>
<reference evidence="3 4" key="1">
    <citation type="journal article" date="2016" name="Mol. Biol. Evol.">
        <title>Comparative Genomics of Early-Diverging Mushroom-Forming Fungi Provides Insights into the Origins of Lignocellulose Decay Capabilities.</title>
        <authorList>
            <person name="Nagy L.G."/>
            <person name="Riley R."/>
            <person name="Tritt A."/>
            <person name="Adam C."/>
            <person name="Daum C."/>
            <person name="Floudas D."/>
            <person name="Sun H."/>
            <person name="Yadav J.S."/>
            <person name="Pangilinan J."/>
            <person name="Larsson K.H."/>
            <person name="Matsuura K."/>
            <person name="Barry K."/>
            <person name="Labutti K."/>
            <person name="Kuo R."/>
            <person name="Ohm R.A."/>
            <person name="Bhattacharya S.S."/>
            <person name="Shirouzu T."/>
            <person name="Yoshinaga Y."/>
            <person name="Martin F.M."/>
            <person name="Grigoriev I.V."/>
            <person name="Hibbett D.S."/>
        </authorList>
    </citation>
    <scope>NUCLEOTIDE SEQUENCE [LARGE SCALE GENOMIC DNA]</scope>
    <source>
        <strain evidence="3 4">HHB9708</strain>
    </source>
</reference>
<dbReference type="AlphaFoldDB" id="A0A165AN44"/>
<feature type="compositionally biased region" description="Polar residues" evidence="1">
    <location>
        <begin position="269"/>
        <end position="283"/>
    </location>
</feature>
<feature type="compositionally biased region" description="Low complexity" evidence="1">
    <location>
        <begin position="244"/>
        <end position="261"/>
    </location>
</feature>
<feature type="compositionally biased region" description="Low complexity" evidence="1">
    <location>
        <begin position="92"/>
        <end position="103"/>
    </location>
</feature>
<feature type="compositionally biased region" description="Low complexity" evidence="1">
    <location>
        <begin position="194"/>
        <end position="204"/>
    </location>
</feature>
<evidence type="ECO:0000313" key="4">
    <source>
        <dbReference type="Proteomes" id="UP000076722"/>
    </source>
</evidence>
<name>A0A165AN44_9AGAM</name>
<feature type="region of interest" description="Disordered" evidence="1">
    <location>
        <begin position="79"/>
        <end position="109"/>
    </location>
</feature>
<evidence type="ECO:0000256" key="1">
    <source>
        <dbReference type="SAM" id="MobiDB-lite"/>
    </source>
</evidence>
<keyword evidence="2" id="KW-0472">Membrane</keyword>